<dbReference type="PROSITE" id="PS50202">
    <property type="entry name" value="MSP"/>
    <property type="match status" value="1"/>
</dbReference>
<dbReference type="Gene3D" id="2.60.40.10">
    <property type="entry name" value="Immunoglobulins"/>
    <property type="match status" value="1"/>
</dbReference>
<comment type="similarity">
    <text evidence="2">Belongs to the VAMP-associated protein (VAP) (TC 9.B.17) family.</text>
</comment>
<dbReference type="Pfam" id="PF00635">
    <property type="entry name" value="Motile_Sperm"/>
    <property type="match status" value="1"/>
</dbReference>
<keyword evidence="5 7" id="KW-0472">Membrane</keyword>
<comment type="caution">
    <text evidence="9">The sequence shown here is derived from an EMBL/GenBank/DDBJ whole genome shotgun (WGS) entry which is preliminary data.</text>
</comment>
<keyword evidence="3 7" id="KW-0812">Transmembrane</keyword>
<evidence type="ECO:0000256" key="7">
    <source>
        <dbReference type="SAM" id="Phobius"/>
    </source>
</evidence>
<sequence>MVPFHPHKLLNIEPQELDFPFELNKNASSTIELSNNTQKRVAFKVMTTNPEKYLVRPKTGIILPISTCVIRVTMLGPKEAPINMQCKDKFLIKSVLATPGATSEDVQNVFNEPGRAVEDFKLKVVYSFPSHPQSSERSGEGSSIDMSTAQEGNLNDSEEVVQEVDNNGVHYGDWLMKIIIIGFIGLIFWFLIMKMLPLIWSFTFLMTMLVMKMINKLVSDSVEDWVVKALLYICSYFISSFFGRKENVSEA</sequence>
<dbReference type="AlphaFoldDB" id="A0ABD3SZW0"/>
<evidence type="ECO:0000256" key="2">
    <source>
        <dbReference type="ARBA" id="ARBA00008932"/>
    </source>
</evidence>
<evidence type="ECO:0000313" key="9">
    <source>
        <dbReference type="EMBL" id="KAL3829871.1"/>
    </source>
</evidence>
<feature type="transmembrane region" description="Helical" evidence="7">
    <location>
        <begin position="174"/>
        <end position="192"/>
    </location>
</feature>
<evidence type="ECO:0000256" key="4">
    <source>
        <dbReference type="ARBA" id="ARBA00022989"/>
    </source>
</evidence>
<evidence type="ECO:0000313" key="10">
    <source>
        <dbReference type="Proteomes" id="UP001634393"/>
    </source>
</evidence>
<proteinExistence type="inferred from homology"/>
<organism evidence="9 10">
    <name type="scientific">Penstemon smallii</name>
    <dbReference type="NCBI Taxonomy" id="265156"/>
    <lineage>
        <taxon>Eukaryota</taxon>
        <taxon>Viridiplantae</taxon>
        <taxon>Streptophyta</taxon>
        <taxon>Embryophyta</taxon>
        <taxon>Tracheophyta</taxon>
        <taxon>Spermatophyta</taxon>
        <taxon>Magnoliopsida</taxon>
        <taxon>eudicotyledons</taxon>
        <taxon>Gunneridae</taxon>
        <taxon>Pentapetalae</taxon>
        <taxon>asterids</taxon>
        <taxon>lamiids</taxon>
        <taxon>Lamiales</taxon>
        <taxon>Plantaginaceae</taxon>
        <taxon>Cheloneae</taxon>
        <taxon>Penstemon</taxon>
    </lineage>
</organism>
<name>A0ABD3SZW0_9LAMI</name>
<dbReference type="Proteomes" id="UP001634393">
    <property type="component" value="Unassembled WGS sequence"/>
</dbReference>
<dbReference type="PANTHER" id="PTHR10809">
    <property type="entry name" value="VESICLE-ASSOCIATED MEMBRANE PROTEIN-ASSOCIATED PROTEIN"/>
    <property type="match status" value="1"/>
</dbReference>
<dbReference type="InterPro" id="IPR013783">
    <property type="entry name" value="Ig-like_fold"/>
</dbReference>
<evidence type="ECO:0000256" key="6">
    <source>
        <dbReference type="SAM" id="MobiDB-lite"/>
    </source>
</evidence>
<dbReference type="GO" id="GO:0016020">
    <property type="term" value="C:membrane"/>
    <property type="evidence" value="ECO:0007669"/>
    <property type="project" value="UniProtKB-SubCell"/>
</dbReference>
<dbReference type="EMBL" id="JBJXBP010000005">
    <property type="protein sequence ID" value="KAL3829871.1"/>
    <property type="molecule type" value="Genomic_DNA"/>
</dbReference>
<gene>
    <name evidence="9" type="ORF">ACJIZ3_018673</name>
</gene>
<dbReference type="InterPro" id="IPR016763">
    <property type="entry name" value="VAP"/>
</dbReference>
<dbReference type="GO" id="GO:0005783">
    <property type="term" value="C:endoplasmic reticulum"/>
    <property type="evidence" value="ECO:0007669"/>
    <property type="project" value="UniProtKB-ARBA"/>
</dbReference>
<dbReference type="SUPFAM" id="SSF49354">
    <property type="entry name" value="PapD-like"/>
    <property type="match status" value="1"/>
</dbReference>
<dbReference type="InterPro" id="IPR000535">
    <property type="entry name" value="MSP_dom"/>
</dbReference>
<feature type="region of interest" description="Disordered" evidence="6">
    <location>
        <begin position="130"/>
        <end position="149"/>
    </location>
</feature>
<dbReference type="PANTHER" id="PTHR10809:SF6">
    <property type="entry name" value="AT11025P-RELATED"/>
    <property type="match status" value="1"/>
</dbReference>
<accession>A0ABD3SZW0</accession>
<keyword evidence="4 7" id="KW-1133">Transmembrane helix</keyword>
<keyword evidence="10" id="KW-1185">Reference proteome</keyword>
<dbReference type="FunFam" id="2.60.40.10:FF:000813">
    <property type="entry name" value="Vesicle-associated protein 1-1"/>
    <property type="match status" value="1"/>
</dbReference>
<evidence type="ECO:0000256" key="5">
    <source>
        <dbReference type="ARBA" id="ARBA00023136"/>
    </source>
</evidence>
<feature type="domain" description="MSP" evidence="8">
    <location>
        <begin position="9"/>
        <end position="127"/>
    </location>
</feature>
<protein>
    <recommendedName>
        <fullName evidence="8">MSP domain-containing protein</fullName>
    </recommendedName>
</protein>
<evidence type="ECO:0000259" key="8">
    <source>
        <dbReference type="PROSITE" id="PS50202"/>
    </source>
</evidence>
<reference evidence="9 10" key="1">
    <citation type="submission" date="2024-12" db="EMBL/GenBank/DDBJ databases">
        <title>The unique morphological basis and parallel evolutionary history of personate flowers in Penstemon.</title>
        <authorList>
            <person name="Depatie T.H."/>
            <person name="Wessinger C.A."/>
        </authorList>
    </citation>
    <scope>NUCLEOTIDE SEQUENCE [LARGE SCALE GENOMIC DNA]</scope>
    <source>
        <strain evidence="9">WTNN_2</strain>
        <tissue evidence="9">Leaf</tissue>
    </source>
</reference>
<comment type="subcellular location">
    <subcellularLocation>
        <location evidence="1">Membrane</location>
        <topology evidence="1">Single-pass type IV membrane protein</topology>
    </subcellularLocation>
</comment>
<evidence type="ECO:0000256" key="3">
    <source>
        <dbReference type="ARBA" id="ARBA00022692"/>
    </source>
</evidence>
<evidence type="ECO:0000256" key="1">
    <source>
        <dbReference type="ARBA" id="ARBA00004211"/>
    </source>
</evidence>
<dbReference type="InterPro" id="IPR008962">
    <property type="entry name" value="PapD-like_sf"/>
</dbReference>